<accession>A0ABS1V9J6</accession>
<dbReference type="InterPro" id="IPR018490">
    <property type="entry name" value="cNMP-bd_dom_sf"/>
</dbReference>
<dbReference type="InterPro" id="IPR012318">
    <property type="entry name" value="HTH_CRP"/>
</dbReference>
<keyword evidence="7" id="KW-1185">Reference proteome</keyword>
<keyword evidence="1" id="KW-0805">Transcription regulation</keyword>
<evidence type="ECO:0000313" key="7">
    <source>
        <dbReference type="Proteomes" id="UP000606490"/>
    </source>
</evidence>
<dbReference type="RefSeq" id="WP_202828064.1">
    <property type="nucleotide sequence ID" value="NZ_JAEUXJ010000013.1"/>
</dbReference>
<dbReference type="Gene3D" id="2.60.120.10">
    <property type="entry name" value="Jelly Rolls"/>
    <property type="match status" value="1"/>
</dbReference>
<dbReference type="SMART" id="SM00419">
    <property type="entry name" value="HTH_CRP"/>
    <property type="match status" value="1"/>
</dbReference>
<gene>
    <name evidence="6" type="ORF">JMJ55_23570</name>
</gene>
<evidence type="ECO:0000313" key="6">
    <source>
        <dbReference type="EMBL" id="MBL6458323.1"/>
    </source>
</evidence>
<dbReference type="InterPro" id="IPR014710">
    <property type="entry name" value="RmlC-like_jellyroll"/>
</dbReference>
<evidence type="ECO:0000259" key="5">
    <source>
        <dbReference type="PROSITE" id="PS51063"/>
    </source>
</evidence>
<name>A0ABS1V9J6_9PROT</name>
<keyword evidence="2" id="KW-0238">DNA-binding</keyword>
<reference evidence="6 7" key="1">
    <citation type="submission" date="2021-01" db="EMBL/GenBank/DDBJ databases">
        <title>Belnapia mucosa sp. nov. and Belnapia arida sp. nov., isolated from the Tabernas Desert (Almeria, Spain).</title>
        <authorList>
            <person name="Molina-Menor E."/>
            <person name="Vidal-Verdu A."/>
            <person name="Calonge A."/>
            <person name="Satari L."/>
            <person name="Pereto Magraner J."/>
            <person name="Porcar Miralles M."/>
        </authorList>
    </citation>
    <scope>NUCLEOTIDE SEQUENCE [LARGE SCALE GENOMIC DNA]</scope>
    <source>
        <strain evidence="6 7">T6</strain>
    </source>
</reference>
<dbReference type="PROSITE" id="PS50042">
    <property type="entry name" value="CNMP_BINDING_3"/>
    <property type="match status" value="1"/>
</dbReference>
<sequence>MEQFRRFPEEDRRLLESLTERRQRHYEAREDVIREGEHSPEIHIVLSGLACRYKLLENGTRQIMAFLVPGDPCDAEVFILKQMDHSIGTLSPSLVAAIPGEVVTDLLLNRPSVALALWWSALQDEGILRERIIDAGRRDAYSRLAFLIYEVFLRLRAVGLAEDGRFDFPVTQSDLADATGLTPVHINRMLQRLREEGLILAEGRRWTIRDAAGLRQAAHFTANHLHYDRAHDEPDSEAGRRLKGLI</sequence>
<dbReference type="PANTHER" id="PTHR24567:SF68">
    <property type="entry name" value="DNA-BINDING TRANSCRIPTIONAL DUAL REGULATOR CRP"/>
    <property type="match status" value="1"/>
</dbReference>
<feature type="domain" description="Cyclic nucleotide-binding" evidence="4">
    <location>
        <begin position="3"/>
        <end position="48"/>
    </location>
</feature>
<dbReference type="EMBL" id="JAEUXJ010000013">
    <property type="protein sequence ID" value="MBL6458323.1"/>
    <property type="molecule type" value="Genomic_DNA"/>
</dbReference>
<dbReference type="Gene3D" id="1.10.10.10">
    <property type="entry name" value="Winged helix-like DNA-binding domain superfamily/Winged helix DNA-binding domain"/>
    <property type="match status" value="1"/>
</dbReference>
<feature type="domain" description="HTH crp-type" evidence="5">
    <location>
        <begin position="138"/>
        <end position="212"/>
    </location>
</feature>
<dbReference type="SUPFAM" id="SSF46785">
    <property type="entry name" value="Winged helix' DNA-binding domain"/>
    <property type="match status" value="1"/>
</dbReference>
<dbReference type="InterPro" id="IPR000595">
    <property type="entry name" value="cNMP-bd_dom"/>
</dbReference>
<organism evidence="6 7">
    <name type="scientific">Belnapia mucosa</name>
    <dbReference type="NCBI Taxonomy" id="2804532"/>
    <lineage>
        <taxon>Bacteria</taxon>
        <taxon>Pseudomonadati</taxon>
        <taxon>Pseudomonadota</taxon>
        <taxon>Alphaproteobacteria</taxon>
        <taxon>Acetobacterales</taxon>
        <taxon>Roseomonadaceae</taxon>
        <taxon>Belnapia</taxon>
    </lineage>
</organism>
<dbReference type="SUPFAM" id="SSF51206">
    <property type="entry name" value="cAMP-binding domain-like"/>
    <property type="match status" value="1"/>
</dbReference>
<dbReference type="Pfam" id="PF13545">
    <property type="entry name" value="HTH_Crp_2"/>
    <property type="match status" value="1"/>
</dbReference>
<evidence type="ECO:0000259" key="4">
    <source>
        <dbReference type="PROSITE" id="PS50042"/>
    </source>
</evidence>
<evidence type="ECO:0000256" key="2">
    <source>
        <dbReference type="ARBA" id="ARBA00023125"/>
    </source>
</evidence>
<dbReference type="CDD" id="cd00038">
    <property type="entry name" value="CAP_ED"/>
    <property type="match status" value="1"/>
</dbReference>
<dbReference type="Proteomes" id="UP000606490">
    <property type="component" value="Unassembled WGS sequence"/>
</dbReference>
<dbReference type="InterPro" id="IPR036388">
    <property type="entry name" value="WH-like_DNA-bd_sf"/>
</dbReference>
<protein>
    <submittedName>
        <fullName evidence="6">Crp/Fnr family transcriptional regulator</fullName>
    </submittedName>
</protein>
<dbReference type="InterPro" id="IPR050397">
    <property type="entry name" value="Env_Response_Regulators"/>
</dbReference>
<comment type="caution">
    <text evidence="6">The sequence shown here is derived from an EMBL/GenBank/DDBJ whole genome shotgun (WGS) entry which is preliminary data.</text>
</comment>
<evidence type="ECO:0000256" key="3">
    <source>
        <dbReference type="ARBA" id="ARBA00023163"/>
    </source>
</evidence>
<proteinExistence type="predicted"/>
<keyword evidence="3" id="KW-0804">Transcription</keyword>
<dbReference type="PROSITE" id="PS51063">
    <property type="entry name" value="HTH_CRP_2"/>
    <property type="match status" value="1"/>
</dbReference>
<dbReference type="InterPro" id="IPR036390">
    <property type="entry name" value="WH_DNA-bd_sf"/>
</dbReference>
<evidence type="ECO:0000256" key="1">
    <source>
        <dbReference type="ARBA" id="ARBA00023015"/>
    </source>
</evidence>
<dbReference type="PANTHER" id="PTHR24567">
    <property type="entry name" value="CRP FAMILY TRANSCRIPTIONAL REGULATORY PROTEIN"/>
    <property type="match status" value="1"/>
</dbReference>
<dbReference type="Pfam" id="PF00027">
    <property type="entry name" value="cNMP_binding"/>
    <property type="match status" value="1"/>
</dbReference>